<dbReference type="SUPFAM" id="SSF52833">
    <property type="entry name" value="Thioredoxin-like"/>
    <property type="match status" value="1"/>
</dbReference>
<evidence type="ECO:0000313" key="2">
    <source>
        <dbReference type="EMBL" id="RKQ61054.1"/>
    </source>
</evidence>
<evidence type="ECO:0000313" key="3">
    <source>
        <dbReference type="Proteomes" id="UP000279384"/>
    </source>
</evidence>
<dbReference type="Proteomes" id="UP001221566">
    <property type="component" value="Unassembled WGS sequence"/>
</dbReference>
<dbReference type="Pfam" id="PF05768">
    <property type="entry name" value="Glrx-like"/>
    <property type="match status" value="1"/>
</dbReference>
<protein>
    <submittedName>
        <fullName evidence="1">Glutaredoxin family protein</fullName>
    </submittedName>
    <submittedName>
        <fullName evidence="2">Glutaredoxin-like protein DUF836</fullName>
    </submittedName>
</protein>
<dbReference type="RefSeq" id="WP_047966275.1">
    <property type="nucleotide sequence ID" value="NZ_JAQQKY010000002.1"/>
</dbReference>
<dbReference type="AlphaFoldDB" id="A0A495BI73"/>
<name>A0A495BI73_VOGIN</name>
<comment type="caution">
    <text evidence="2">The sequence shown here is derived from an EMBL/GenBank/DDBJ whole genome shotgun (WGS) entry which is preliminary data.</text>
</comment>
<sequence>MRQLTLYFREYCSLCHDMLAQLQPLQQQYGFALDVVDVDADPLLEEKYNELVPVLMEGATEICHWHLDLPRLLARLAAQPGEIG</sequence>
<dbReference type="Gene3D" id="3.40.30.10">
    <property type="entry name" value="Glutaredoxin"/>
    <property type="match status" value="1"/>
</dbReference>
<proteinExistence type="predicted"/>
<dbReference type="EMBL" id="JAQQKY010000002">
    <property type="protein sequence ID" value="MDC7690404.1"/>
    <property type="molecule type" value="Genomic_DNA"/>
</dbReference>
<gene>
    <name evidence="2" type="ORF">C8E02_0819</name>
    <name evidence="1" type="ORF">PQU93_06340</name>
</gene>
<reference evidence="1 4" key="2">
    <citation type="submission" date="2023-01" db="EMBL/GenBank/DDBJ databases">
        <title>Novel species of the genus Vogesella isolated from rivers.</title>
        <authorList>
            <person name="Lu H."/>
        </authorList>
    </citation>
    <scope>NUCLEOTIDE SEQUENCE [LARGE SCALE GENOMIC DNA]</scope>
    <source>
        <strain evidence="1 4">SH7W</strain>
    </source>
</reference>
<organism evidence="2 3">
    <name type="scientific">Vogesella indigofera</name>
    <name type="common">Pseudomonas indigofera</name>
    <dbReference type="NCBI Taxonomy" id="45465"/>
    <lineage>
        <taxon>Bacteria</taxon>
        <taxon>Pseudomonadati</taxon>
        <taxon>Pseudomonadota</taxon>
        <taxon>Betaproteobacteria</taxon>
        <taxon>Neisseriales</taxon>
        <taxon>Chromobacteriaceae</taxon>
        <taxon>Vogesella</taxon>
    </lineage>
</organism>
<dbReference type="InterPro" id="IPR036249">
    <property type="entry name" value="Thioredoxin-like_sf"/>
</dbReference>
<dbReference type="EMBL" id="RBID01000011">
    <property type="protein sequence ID" value="RKQ61054.1"/>
    <property type="molecule type" value="Genomic_DNA"/>
</dbReference>
<accession>A0A495BI73</accession>
<keyword evidence="4" id="KW-1185">Reference proteome</keyword>
<evidence type="ECO:0000313" key="4">
    <source>
        <dbReference type="Proteomes" id="UP001221566"/>
    </source>
</evidence>
<reference evidence="2 3" key="1">
    <citation type="submission" date="2018-10" db="EMBL/GenBank/DDBJ databases">
        <title>Genomic Encyclopedia of Type Strains, Phase IV (KMG-IV): sequencing the most valuable type-strain genomes for metagenomic binning, comparative biology and taxonomic classification.</title>
        <authorList>
            <person name="Goeker M."/>
        </authorList>
    </citation>
    <scope>NUCLEOTIDE SEQUENCE [LARGE SCALE GENOMIC DNA]</scope>
    <source>
        <strain evidence="2 3">DSM 3303</strain>
    </source>
</reference>
<dbReference type="Proteomes" id="UP000279384">
    <property type="component" value="Unassembled WGS sequence"/>
</dbReference>
<dbReference type="InterPro" id="IPR008554">
    <property type="entry name" value="Glutaredoxin-like"/>
</dbReference>
<evidence type="ECO:0000313" key="1">
    <source>
        <dbReference type="EMBL" id="MDC7690404.1"/>
    </source>
</evidence>